<keyword evidence="2" id="KW-0812">Transmembrane</keyword>
<feature type="compositionally biased region" description="Polar residues" evidence="1">
    <location>
        <begin position="41"/>
        <end position="50"/>
    </location>
</feature>
<dbReference type="EMBL" id="MFAZ01000008">
    <property type="protein sequence ID" value="OGD87865.1"/>
    <property type="molecule type" value="Genomic_DNA"/>
</dbReference>
<comment type="caution">
    <text evidence="3">The sequence shown here is derived from an EMBL/GenBank/DDBJ whole genome shotgun (WGS) entry which is preliminary data.</text>
</comment>
<name>A0A1F5G7S2_9BACT</name>
<dbReference type="AlphaFoldDB" id="A0A1F5G7S2"/>
<protein>
    <submittedName>
        <fullName evidence="3">Uncharacterized protein</fullName>
    </submittedName>
</protein>
<feature type="region of interest" description="Disordered" evidence="1">
    <location>
        <begin position="41"/>
        <end position="62"/>
    </location>
</feature>
<proteinExistence type="predicted"/>
<evidence type="ECO:0000256" key="1">
    <source>
        <dbReference type="SAM" id="MobiDB-lite"/>
    </source>
</evidence>
<accession>A0A1F5G7S2</accession>
<dbReference type="Proteomes" id="UP000179102">
    <property type="component" value="Unassembled WGS sequence"/>
</dbReference>
<gene>
    <name evidence="3" type="ORF">A2870_01265</name>
</gene>
<evidence type="ECO:0000256" key="2">
    <source>
        <dbReference type="SAM" id="Phobius"/>
    </source>
</evidence>
<keyword evidence="2" id="KW-0472">Membrane</keyword>
<keyword evidence="2" id="KW-1133">Transmembrane helix</keyword>
<sequence>MNKGLTAGLIAIIILLIASVGYFIYQNQKILKDLSGQKQSQQTPQATTQVSSKPAPSPTPLPSPLFTLLGTQSAIKSHLNSKDYKGLIPYMTSPAVDFSLMSTECCPEQSQQEAATQMSYIENGLPLDFDQNNPQIKTLKDKNAQLKNTFIGISTAGEHLAAFTINSENKISKIQLSVSWKLYNN</sequence>
<feature type="transmembrane region" description="Helical" evidence="2">
    <location>
        <begin position="6"/>
        <end position="25"/>
    </location>
</feature>
<organism evidence="3 4">
    <name type="scientific">Candidatus Curtissbacteria bacterium RIFCSPHIGHO2_01_FULL_41_11</name>
    <dbReference type="NCBI Taxonomy" id="1797711"/>
    <lineage>
        <taxon>Bacteria</taxon>
        <taxon>Candidatus Curtissiibacteriota</taxon>
    </lineage>
</organism>
<evidence type="ECO:0000313" key="3">
    <source>
        <dbReference type="EMBL" id="OGD87865.1"/>
    </source>
</evidence>
<dbReference type="STRING" id="1797711.A2870_01265"/>
<evidence type="ECO:0000313" key="4">
    <source>
        <dbReference type="Proteomes" id="UP000179102"/>
    </source>
</evidence>
<reference evidence="3 4" key="1">
    <citation type="journal article" date="2016" name="Nat. Commun.">
        <title>Thousands of microbial genomes shed light on interconnected biogeochemical processes in an aquifer system.</title>
        <authorList>
            <person name="Anantharaman K."/>
            <person name="Brown C.T."/>
            <person name="Hug L.A."/>
            <person name="Sharon I."/>
            <person name="Castelle C.J."/>
            <person name="Probst A.J."/>
            <person name="Thomas B.C."/>
            <person name="Singh A."/>
            <person name="Wilkins M.J."/>
            <person name="Karaoz U."/>
            <person name="Brodie E.L."/>
            <person name="Williams K.H."/>
            <person name="Hubbard S.S."/>
            <person name="Banfield J.F."/>
        </authorList>
    </citation>
    <scope>NUCLEOTIDE SEQUENCE [LARGE SCALE GENOMIC DNA]</scope>
</reference>